<protein>
    <submittedName>
        <fullName evidence="2">Uncharacterized protein</fullName>
    </submittedName>
</protein>
<reference evidence="3" key="1">
    <citation type="submission" date="2005-09" db="EMBL/GenBank/DDBJ databases">
        <title>Complete sequence of chromosome 1 of Rhodobacter sphaeroides 2.4.1.</title>
        <authorList>
            <person name="Copeland A."/>
            <person name="Lucas S."/>
            <person name="Lapidus A."/>
            <person name="Barry K."/>
            <person name="Detter J.C."/>
            <person name="Glavina T."/>
            <person name="Hammon N."/>
            <person name="Israni S."/>
            <person name="Pitluck S."/>
            <person name="Richardson P."/>
            <person name="Mackenzie C."/>
            <person name="Choudhary M."/>
            <person name="Larimer F."/>
            <person name="Hauser L.J."/>
            <person name="Land M."/>
            <person name="Donohue T.J."/>
            <person name="Kaplan S."/>
        </authorList>
    </citation>
    <scope>NUCLEOTIDE SEQUENCE [LARGE SCALE GENOMIC DNA]</scope>
    <source>
        <strain evidence="3">ATCC 17023 / DSM 158 / JCM 6121 / CCUG 31486 / LMG 2827 / NBRC 12203 / NCIMB 8253 / ATH 2.4.1.</strain>
    </source>
</reference>
<name>Q3J2R6_CERS4</name>
<gene>
    <name evidence="2" type="ORF">RSP_2762</name>
</gene>
<sequence>MSRCVPAGKPAARDAPGVVYRAQAAFVRMEARLRMRPAVGDAAREWGEVAAHRQRGPEKRRCRSRSLFQAGRCARPHHETRHCRRPRDPPRRDPRGAGAKRERAPRPRHDPPARQLPISHLLGGRRSETADGQITPFRRACDSLRSTCHTNADKARPHHAPGWRE</sequence>
<dbReference type="AlphaFoldDB" id="Q3J2R6"/>
<evidence type="ECO:0000313" key="3">
    <source>
        <dbReference type="Proteomes" id="UP000002703"/>
    </source>
</evidence>
<dbReference type="EMBL" id="CP000143">
    <property type="protein sequence ID" value="ABA78918.2"/>
    <property type="molecule type" value="Genomic_DNA"/>
</dbReference>
<dbReference type="KEGG" id="rsp:RSP_2762"/>
<evidence type="ECO:0000313" key="2">
    <source>
        <dbReference type="EMBL" id="ABA78918.2"/>
    </source>
</evidence>
<feature type="region of interest" description="Disordered" evidence="1">
    <location>
        <begin position="72"/>
        <end position="165"/>
    </location>
</feature>
<proteinExistence type="predicted"/>
<dbReference type="EnsemblBacteria" id="ABA78918">
    <property type="protein sequence ID" value="ABA78918"/>
    <property type="gene ID" value="RSP_2762"/>
</dbReference>
<keyword evidence="3" id="KW-1185">Reference proteome</keyword>
<dbReference type="STRING" id="272943.RSP_2762"/>
<dbReference type="Proteomes" id="UP000002703">
    <property type="component" value="Chromosome 1"/>
</dbReference>
<accession>Q3J2R6</accession>
<evidence type="ECO:0000256" key="1">
    <source>
        <dbReference type="SAM" id="MobiDB-lite"/>
    </source>
</evidence>
<organism evidence="2 3">
    <name type="scientific">Cereibacter sphaeroides (strain ATCC 17023 / DSM 158 / JCM 6121 / CCUG 31486 / LMG 2827 / NBRC 12203 / NCIMB 8253 / ATH 2.4.1.)</name>
    <name type="common">Rhodobacter sphaeroides</name>
    <dbReference type="NCBI Taxonomy" id="272943"/>
    <lineage>
        <taxon>Bacteria</taxon>
        <taxon>Pseudomonadati</taxon>
        <taxon>Pseudomonadota</taxon>
        <taxon>Alphaproteobacteria</taxon>
        <taxon>Rhodobacterales</taxon>
        <taxon>Paracoccaceae</taxon>
        <taxon>Cereibacter</taxon>
    </lineage>
</organism>
<feature type="compositionally biased region" description="Basic residues" evidence="1">
    <location>
        <begin position="156"/>
        <end position="165"/>
    </location>
</feature>
<feature type="compositionally biased region" description="Basic residues" evidence="1">
    <location>
        <begin position="74"/>
        <end position="85"/>
    </location>
</feature>
<feature type="compositionally biased region" description="Basic and acidic residues" evidence="1">
    <location>
        <begin position="86"/>
        <end position="112"/>
    </location>
</feature>